<sequence>MWRRGKTR</sequence>
<reference evidence="1" key="1">
    <citation type="submission" date="2014-09" db="EMBL/GenBank/DDBJ databases">
        <authorList>
            <person name="Magalhaes I.L.F."/>
            <person name="Oliveira U."/>
            <person name="Santos F.R."/>
            <person name="Vidigal T.H.D.A."/>
            <person name="Brescovit A.D."/>
            <person name="Santos A.J."/>
        </authorList>
    </citation>
    <scope>NUCLEOTIDE SEQUENCE</scope>
    <source>
        <tissue evidence="1">Shoot tissue taken approximately 20 cm above the soil surface</tissue>
    </source>
</reference>
<accession>A0A0A9BWA9</accession>
<name>A0A0A9BWA9_ARUDO</name>
<reference evidence="1" key="2">
    <citation type="journal article" date="2015" name="Data Brief">
        <title>Shoot transcriptome of the giant reed, Arundo donax.</title>
        <authorList>
            <person name="Barrero R.A."/>
            <person name="Guerrero F.D."/>
            <person name="Moolhuijzen P."/>
            <person name="Goolsby J.A."/>
            <person name="Tidwell J."/>
            <person name="Bellgard S.E."/>
            <person name="Bellgard M.I."/>
        </authorList>
    </citation>
    <scope>NUCLEOTIDE SEQUENCE</scope>
    <source>
        <tissue evidence="1">Shoot tissue taken approximately 20 cm above the soil surface</tissue>
    </source>
</reference>
<evidence type="ECO:0000313" key="1">
    <source>
        <dbReference type="EMBL" id="JAD68344.1"/>
    </source>
</evidence>
<proteinExistence type="predicted"/>
<protein>
    <submittedName>
        <fullName evidence="1">Uncharacterized protein</fullName>
    </submittedName>
</protein>
<dbReference type="EMBL" id="GBRH01229551">
    <property type="protein sequence ID" value="JAD68344.1"/>
    <property type="molecule type" value="Transcribed_RNA"/>
</dbReference>
<organism evidence="1">
    <name type="scientific">Arundo donax</name>
    <name type="common">Giant reed</name>
    <name type="synonym">Donax arundinaceus</name>
    <dbReference type="NCBI Taxonomy" id="35708"/>
    <lineage>
        <taxon>Eukaryota</taxon>
        <taxon>Viridiplantae</taxon>
        <taxon>Streptophyta</taxon>
        <taxon>Embryophyta</taxon>
        <taxon>Tracheophyta</taxon>
        <taxon>Spermatophyta</taxon>
        <taxon>Magnoliopsida</taxon>
        <taxon>Liliopsida</taxon>
        <taxon>Poales</taxon>
        <taxon>Poaceae</taxon>
        <taxon>PACMAD clade</taxon>
        <taxon>Arundinoideae</taxon>
        <taxon>Arundineae</taxon>
        <taxon>Arundo</taxon>
    </lineage>
</organism>